<evidence type="ECO:0000256" key="7">
    <source>
        <dbReference type="ARBA" id="ARBA00022840"/>
    </source>
</evidence>
<gene>
    <name evidence="9" type="primary">ackA</name>
    <name evidence="11" type="ORF">SLNSH_09275</name>
</gene>
<keyword evidence="2 9" id="KW-0963">Cytoplasm</keyword>
<comment type="similarity">
    <text evidence="1 9 10">Belongs to the acetokinase family.</text>
</comment>
<dbReference type="GO" id="GO:0006085">
    <property type="term" value="P:acetyl-CoA biosynthetic process"/>
    <property type="evidence" value="ECO:0007669"/>
    <property type="project" value="UniProtKB-UniRule"/>
</dbReference>
<feature type="site" description="Transition state stabilizer" evidence="9">
    <location>
        <position position="240"/>
    </location>
</feature>
<dbReference type="HAMAP" id="MF_00020">
    <property type="entry name" value="Acetate_kinase"/>
    <property type="match status" value="1"/>
</dbReference>
<comment type="catalytic activity">
    <reaction evidence="9">
        <text>acetate + ATP = acetyl phosphate + ADP</text>
        <dbReference type="Rhea" id="RHEA:11352"/>
        <dbReference type="ChEBI" id="CHEBI:22191"/>
        <dbReference type="ChEBI" id="CHEBI:30089"/>
        <dbReference type="ChEBI" id="CHEBI:30616"/>
        <dbReference type="ChEBI" id="CHEBI:456216"/>
        <dbReference type="EC" id="2.7.2.1"/>
    </reaction>
</comment>
<feature type="binding site" evidence="9">
    <location>
        <position position="16"/>
    </location>
    <ligand>
        <name>ATP</name>
        <dbReference type="ChEBI" id="CHEBI:30616"/>
    </ligand>
</feature>
<dbReference type="EMBL" id="PVZS01000008">
    <property type="protein sequence ID" value="PSC05378.1"/>
    <property type="molecule type" value="Genomic_DNA"/>
</dbReference>
<keyword evidence="4 9" id="KW-0479">Metal-binding</keyword>
<feature type="binding site" evidence="9">
    <location>
        <position position="378"/>
    </location>
    <ligand>
        <name>Mg(2+)</name>
        <dbReference type="ChEBI" id="CHEBI:18420"/>
    </ligand>
</feature>
<dbReference type="UniPathway" id="UPA00340">
    <property type="reaction ID" value="UER00458"/>
</dbReference>
<dbReference type="InterPro" id="IPR000890">
    <property type="entry name" value="Aliphatic_acid_kin_short-chain"/>
</dbReference>
<evidence type="ECO:0000256" key="5">
    <source>
        <dbReference type="ARBA" id="ARBA00022741"/>
    </source>
</evidence>
<dbReference type="NCBIfam" id="TIGR00016">
    <property type="entry name" value="ackA"/>
    <property type="match status" value="1"/>
</dbReference>
<dbReference type="Gene3D" id="3.30.420.40">
    <property type="match status" value="2"/>
</dbReference>
<evidence type="ECO:0000256" key="6">
    <source>
        <dbReference type="ARBA" id="ARBA00022777"/>
    </source>
</evidence>
<dbReference type="GO" id="GO:0000287">
    <property type="term" value="F:magnesium ion binding"/>
    <property type="evidence" value="ECO:0007669"/>
    <property type="project" value="UniProtKB-UniRule"/>
</dbReference>
<dbReference type="SUPFAM" id="SSF53067">
    <property type="entry name" value="Actin-like ATPase domain"/>
    <property type="match status" value="2"/>
</dbReference>
<dbReference type="InterPro" id="IPR004372">
    <property type="entry name" value="Ac/propionate_kinase"/>
</dbReference>
<sequence length="408" mass="43757">MSACLLTLNAGSSSLKFAAYALRAGEPWRLARGQAEGLKSHARFEARLGDEAKQKRTLGDGGPASHRQALDAALAWLGEKMPGLEVAAVGHRVVHGGRFFAGPVVVTDEILQRLRLLEPLAPLHQPHNLAGIEVARQAFPDAVHVACFDTAFHRGHAFAEEAYGLPREMFEAGIRRYGFHGLSYESVMRLLPAMAPTEWNKRVIVAHLGNGASMCAIQGGASVASTMGFTALDGLPMGTRCGQLDPGVLLFLMAQRGMDAASLTQLLYNECGLKGLSGISSDMRELEASDRPEAQEAIAYFVGRIRREMGALAATMRGVDAIVFTGGIGENAWRIREMALEGAEWLGIELDPEANRAGGPVISARHSRVKAFVVKTDEEAAIARHTMEAAGLGARPEPRAKTLAGEFE</sequence>
<dbReference type="PROSITE" id="PS01076">
    <property type="entry name" value="ACETATE_KINASE_2"/>
    <property type="match status" value="1"/>
</dbReference>
<protein>
    <recommendedName>
        <fullName evidence="9">Acetate kinase</fullName>
        <ecNumber evidence="9">2.7.2.1</ecNumber>
    </recommendedName>
    <alternativeName>
        <fullName evidence="9">Acetokinase</fullName>
    </alternativeName>
</protein>
<feature type="binding site" evidence="9">
    <location>
        <begin position="282"/>
        <end position="284"/>
    </location>
    <ligand>
        <name>ATP</name>
        <dbReference type="ChEBI" id="CHEBI:30616"/>
    </ligand>
</feature>
<dbReference type="PANTHER" id="PTHR21060">
    <property type="entry name" value="ACETATE KINASE"/>
    <property type="match status" value="1"/>
</dbReference>
<evidence type="ECO:0000313" key="11">
    <source>
        <dbReference type="EMBL" id="PSC05378.1"/>
    </source>
</evidence>
<keyword evidence="6 9" id="KW-0418">Kinase</keyword>
<keyword evidence="7 9" id="KW-0067">ATP-binding</keyword>
<organism evidence="11 12">
    <name type="scientific">Alsobacter soli</name>
    <dbReference type="NCBI Taxonomy" id="2109933"/>
    <lineage>
        <taxon>Bacteria</taxon>
        <taxon>Pseudomonadati</taxon>
        <taxon>Pseudomonadota</taxon>
        <taxon>Alphaproteobacteria</taxon>
        <taxon>Hyphomicrobiales</taxon>
        <taxon>Alsobacteraceae</taxon>
        <taxon>Alsobacter</taxon>
    </lineage>
</organism>
<proteinExistence type="inferred from homology"/>
<dbReference type="OrthoDB" id="9802453at2"/>
<feature type="binding site" evidence="9">
    <location>
        <begin position="207"/>
        <end position="211"/>
    </location>
    <ligand>
        <name>ATP</name>
        <dbReference type="ChEBI" id="CHEBI:30616"/>
    </ligand>
</feature>
<dbReference type="Proteomes" id="UP000239772">
    <property type="component" value="Unassembled WGS sequence"/>
</dbReference>
<dbReference type="InterPro" id="IPR043129">
    <property type="entry name" value="ATPase_NBD"/>
</dbReference>
<dbReference type="GO" id="GO:0006083">
    <property type="term" value="P:acetate metabolic process"/>
    <property type="evidence" value="ECO:0007669"/>
    <property type="project" value="TreeGrafter"/>
</dbReference>
<feature type="binding site" evidence="9">
    <location>
        <begin position="327"/>
        <end position="331"/>
    </location>
    <ligand>
        <name>ATP</name>
        <dbReference type="ChEBI" id="CHEBI:30616"/>
    </ligand>
</feature>
<keyword evidence="3 9" id="KW-0808">Transferase</keyword>
<comment type="caution">
    <text evidence="11">The sequence shown here is derived from an EMBL/GenBank/DDBJ whole genome shotgun (WGS) entry which is preliminary data.</text>
</comment>
<feature type="binding site" evidence="9">
    <location>
        <position position="92"/>
    </location>
    <ligand>
        <name>substrate</name>
    </ligand>
</feature>
<dbReference type="GO" id="GO:0005524">
    <property type="term" value="F:ATP binding"/>
    <property type="evidence" value="ECO:0007669"/>
    <property type="project" value="UniProtKB-KW"/>
</dbReference>
<feature type="site" description="Transition state stabilizer" evidence="9">
    <location>
        <position position="180"/>
    </location>
</feature>
<dbReference type="EC" id="2.7.2.1" evidence="9"/>
<keyword evidence="8 9" id="KW-0460">Magnesium</keyword>
<accession>A0A2T1HUS6</accession>
<dbReference type="PANTHER" id="PTHR21060:SF21">
    <property type="entry name" value="ACETATE KINASE"/>
    <property type="match status" value="1"/>
</dbReference>
<dbReference type="GO" id="GO:0005829">
    <property type="term" value="C:cytosol"/>
    <property type="evidence" value="ECO:0007669"/>
    <property type="project" value="TreeGrafter"/>
</dbReference>
<dbReference type="PIRSF" id="PIRSF000722">
    <property type="entry name" value="Acetate_prop_kin"/>
    <property type="match status" value="1"/>
</dbReference>
<comment type="cofactor">
    <cofactor evidence="9">
        <name>Mg(2+)</name>
        <dbReference type="ChEBI" id="CHEBI:18420"/>
    </cofactor>
    <cofactor evidence="9">
        <name>Mn(2+)</name>
        <dbReference type="ChEBI" id="CHEBI:29035"/>
    </cofactor>
    <text evidence="9">Mg(2+). Can also accept Mn(2+).</text>
</comment>
<evidence type="ECO:0000256" key="4">
    <source>
        <dbReference type="ARBA" id="ARBA00022723"/>
    </source>
</evidence>
<keyword evidence="12" id="KW-1185">Reference proteome</keyword>
<comment type="function">
    <text evidence="9">Catalyzes the formation of acetyl phosphate from acetate and ATP. Can also catalyze the reverse reaction.</text>
</comment>
<evidence type="ECO:0000256" key="8">
    <source>
        <dbReference type="ARBA" id="ARBA00022842"/>
    </source>
</evidence>
<feature type="binding site" evidence="9">
    <location>
        <position position="9"/>
    </location>
    <ligand>
        <name>Mg(2+)</name>
        <dbReference type="ChEBI" id="CHEBI:18420"/>
    </ligand>
</feature>
<comment type="subunit">
    <text evidence="9">Homodimer.</text>
</comment>
<dbReference type="AlphaFoldDB" id="A0A2T1HUS6"/>
<comment type="subcellular location">
    <subcellularLocation>
        <location evidence="9">Cytoplasm</location>
    </subcellularLocation>
</comment>
<dbReference type="InterPro" id="IPR023865">
    <property type="entry name" value="Aliphatic_acid_kinase_CS"/>
</dbReference>
<comment type="pathway">
    <text evidence="9">Metabolic intermediate biosynthesis; acetyl-CoA biosynthesis; acetyl-CoA from acetate: step 1/2.</text>
</comment>
<evidence type="ECO:0000313" key="12">
    <source>
        <dbReference type="Proteomes" id="UP000239772"/>
    </source>
</evidence>
<dbReference type="PRINTS" id="PR00471">
    <property type="entry name" value="ACETATEKNASE"/>
</dbReference>
<dbReference type="PROSITE" id="PS01075">
    <property type="entry name" value="ACETATE_KINASE_1"/>
    <property type="match status" value="1"/>
</dbReference>
<dbReference type="GO" id="GO:0008776">
    <property type="term" value="F:acetate kinase activity"/>
    <property type="evidence" value="ECO:0007669"/>
    <property type="project" value="UniProtKB-UniRule"/>
</dbReference>
<evidence type="ECO:0000256" key="2">
    <source>
        <dbReference type="ARBA" id="ARBA00022490"/>
    </source>
</evidence>
<evidence type="ECO:0000256" key="1">
    <source>
        <dbReference type="ARBA" id="ARBA00008748"/>
    </source>
</evidence>
<dbReference type="Pfam" id="PF00871">
    <property type="entry name" value="Acetate_kinase"/>
    <property type="match status" value="1"/>
</dbReference>
<dbReference type="RefSeq" id="WP_106336387.1">
    <property type="nucleotide sequence ID" value="NZ_PVZS01000008.1"/>
</dbReference>
<reference evidence="12" key="1">
    <citation type="submission" date="2018-03" db="EMBL/GenBank/DDBJ databases">
        <authorList>
            <person name="Sun L."/>
            <person name="Liu H."/>
            <person name="Chen W."/>
            <person name="Huang K."/>
            <person name="Liu W."/>
            <person name="Gao X."/>
        </authorList>
    </citation>
    <scope>NUCLEOTIDE SEQUENCE [LARGE SCALE GENOMIC DNA]</scope>
    <source>
        <strain evidence="12">SH9</strain>
    </source>
</reference>
<keyword evidence="5 9" id="KW-0547">Nucleotide-binding</keyword>
<evidence type="ECO:0000256" key="9">
    <source>
        <dbReference type="HAMAP-Rule" id="MF_00020"/>
    </source>
</evidence>
<name>A0A2T1HUS6_9HYPH</name>
<evidence type="ECO:0000256" key="10">
    <source>
        <dbReference type="RuleBase" id="RU003835"/>
    </source>
</evidence>
<feature type="active site" description="Proton donor/acceptor" evidence="9">
    <location>
        <position position="149"/>
    </location>
</feature>
<evidence type="ECO:0000256" key="3">
    <source>
        <dbReference type="ARBA" id="ARBA00022679"/>
    </source>
</evidence>